<dbReference type="EMBL" id="JBFDAA010000011">
    <property type="protein sequence ID" value="KAL1124095.1"/>
    <property type="molecule type" value="Genomic_DNA"/>
</dbReference>
<accession>A0ABD0Y9R2</accession>
<sequence length="256" mass="28922">MATKRRNIFYENKKQETTEIAEILLRSSAIWLDLTRYLRHLLAWYRMGGCSIVLVFEMTLTKIVLFCCLLTARTAWAGEQGVRKAIVDVSVDTVLNNLNKHLADNVTLPDIQTSEISGRGVTFSNLKTWKRNGDSYVYVSGDGGLTTVADVSLRVMVLQVQDFTYKGQTGDTGFLIKDNSIRIQFTSHLKDSCDVRIEELKVTQLGGVLSCSDNPALHNRDFSEVFQKEMLPYANQQLDRDIIQKYIADNVVCPRG</sequence>
<evidence type="ECO:0000313" key="2">
    <source>
        <dbReference type="Proteomes" id="UP001558652"/>
    </source>
</evidence>
<reference evidence="1 2" key="1">
    <citation type="submission" date="2024-07" db="EMBL/GenBank/DDBJ databases">
        <title>Chromosome-level genome assembly of the water stick insect Ranatra chinensis (Heteroptera: Nepidae).</title>
        <authorList>
            <person name="Liu X."/>
        </authorList>
    </citation>
    <scope>NUCLEOTIDE SEQUENCE [LARGE SCALE GENOMIC DNA]</scope>
    <source>
        <strain evidence="1">Cailab_2021Rc</strain>
        <tissue evidence="1">Muscle</tissue>
    </source>
</reference>
<evidence type="ECO:0000313" key="1">
    <source>
        <dbReference type="EMBL" id="KAL1124095.1"/>
    </source>
</evidence>
<keyword evidence="2" id="KW-1185">Reference proteome</keyword>
<gene>
    <name evidence="1" type="ORF">AAG570_001865</name>
</gene>
<comment type="caution">
    <text evidence="1">The sequence shown here is derived from an EMBL/GenBank/DDBJ whole genome shotgun (WGS) entry which is preliminary data.</text>
</comment>
<dbReference type="Proteomes" id="UP001558652">
    <property type="component" value="Unassembled WGS sequence"/>
</dbReference>
<name>A0ABD0Y9R2_9HEMI</name>
<dbReference type="AlphaFoldDB" id="A0ABD0Y9R2"/>
<proteinExistence type="predicted"/>
<evidence type="ECO:0008006" key="3">
    <source>
        <dbReference type="Google" id="ProtNLM"/>
    </source>
</evidence>
<organism evidence="1 2">
    <name type="scientific">Ranatra chinensis</name>
    <dbReference type="NCBI Taxonomy" id="642074"/>
    <lineage>
        <taxon>Eukaryota</taxon>
        <taxon>Metazoa</taxon>
        <taxon>Ecdysozoa</taxon>
        <taxon>Arthropoda</taxon>
        <taxon>Hexapoda</taxon>
        <taxon>Insecta</taxon>
        <taxon>Pterygota</taxon>
        <taxon>Neoptera</taxon>
        <taxon>Paraneoptera</taxon>
        <taxon>Hemiptera</taxon>
        <taxon>Heteroptera</taxon>
        <taxon>Panheteroptera</taxon>
        <taxon>Nepomorpha</taxon>
        <taxon>Nepidae</taxon>
        <taxon>Ranatrinae</taxon>
        <taxon>Ranatra</taxon>
    </lineage>
</organism>
<protein>
    <recommendedName>
        <fullName evidence="3">Secreted protein</fullName>
    </recommendedName>
</protein>